<organism evidence="8 9">
    <name type="scientific">Geojedonia litorea</name>
    <dbReference type="NCBI Taxonomy" id="1268269"/>
    <lineage>
        <taxon>Bacteria</taxon>
        <taxon>Pseudomonadati</taxon>
        <taxon>Bacteroidota</taxon>
        <taxon>Flavobacteriia</taxon>
        <taxon>Flavobacteriales</taxon>
        <taxon>Flavobacteriaceae</taxon>
        <taxon>Geojedonia</taxon>
    </lineage>
</organism>
<dbReference type="Gene3D" id="3.90.25.10">
    <property type="entry name" value="UDP-galactose 4-epimerase, domain 1"/>
    <property type="match status" value="1"/>
</dbReference>
<dbReference type="GO" id="GO:0008831">
    <property type="term" value="F:dTDP-4-dehydrorhamnose reductase activity"/>
    <property type="evidence" value="ECO:0007669"/>
    <property type="project" value="UniProtKB-EC"/>
</dbReference>
<dbReference type="NCBIfam" id="TIGR01214">
    <property type="entry name" value="rmlD"/>
    <property type="match status" value="1"/>
</dbReference>
<comment type="catalytic activity">
    <reaction evidence="5">
        <text>dTDP-beta-L-rhamnose + NADP(+) = dTDP-4-dehydro-beta-L-rhamnose + NADPH + H(+)</text>
        <dbReference type="Rhea" id="RHEA:21796"/>
        <dbReference type="ChEBI" id="CHEBI:15378"/>
        <dbReference type="ChEBI" id="CHEBI:57510"/>
        <dbReference type="ChEBI" id="CHEBI:57783"/>
        <dbReference type="ChEBI" id="CHEBI:58349"/>
        <dbReference type="ChEBI" id="CHEBI:62830"/>
        <dbReference type="EC" id="1.1.1.133"/>
    </reaction>
</comment>
<accession>A0ABV9N8F2</accession>
<dbReference type="EMBL" id="JBHSGP010000014">
    <property type="protein sequence ID" value="MFC4722868.1"/>
    <property type="molecule type" value="Genomic_DNA"/>
</dbReference>
<name>A0ABV9N8F2_9FLAO</name>
<dbReference type="PANTHER" id="PTHR10491:SF4">
    <property type="entry name" value="METHIONINE ADENOSYLTRANSFERASE 2 SUBUNIT BETA"/>
    <property type="match status" value="1"/>
</dbReference>
<dbReference type="PANTHER" id="PTHR10491">
    <property type="entry name" value="DTDP-4-DEHYDRORHAMNOSE REDUCTASE"/>
    <property type="match status" value="1"/>
</dbReference>
<dbReference type="SUPFAM" id="SSF51735">
    <property type="entry name" value="NAD(P)-binding Rossmann-fold domains"/>
    <property type="match status" value="1"/>
</dbReference>
<dbReference type="InterPro" id="IPR005913">
    <property type="entry name" value="dTDP_dehydrorham_reduct"/>
</dbReference>
<evidence type="ECO:0000256" key="1">
    <source>
        <dbReference type="ARBA" id="ARBA00004781"/>
    </source>
</evidence>
<protein>
    <recommendedName>
        <fullName evidence="4 6">dTDP-4-dehydrorhamnose reductase</fullName>
        <ecNumber evidence="3 6">1.1.1.133</ecNumber>
    </recommendedName>
</protein>
<keyword evidence="9" id="KW-1185">Reference proteome</keyword>
<evidence type="ECO:0000256" key="6">
    <source>
        <dbReference type="RuleBase" id="RU364082"/>
    </source>
</evidence>
<evidence type="ECO:0000313" key="9">
    <source>
        <dbReference type="Proteomes" id="UP001595953"/>
    </source>
</evidence>
<dbReference type="EC" id="1.1.1.133" evidence="3 6"/>
<dbReference type="InterPro" id="IPR029903">
    <property type="entry name" value="RmlD-like-bd"/>
</dbReference>
<comment type="caution">
    <text evidence="8">The sequence shown here is derived from an EMBL/GenBank/DDBJ whole genome shotgun (WGS) entry which is preliminary data.</text>
</comment>
<dbReference type="CDD" id="cd05254">
    <property type="entry name" value="dTDP_HR_like_SDR_e"/>
    <property type="match status" value="1"/>
</dbReference>
<evidence type="ECO:0000256" key="5">
    <source>
        <dbReference type="ARBA" id="ARBA00048200"/>
    </source>
</evidence>
<comment type="pathway">
    <text evidence="1 6">Carbohydrate biosynthesis; dTDP-L-rhamnose biosynthesis.</text>
</comment>
<evidence type="ECO:0000256" key="2">
    <source>
        <dbReference type="ARBA" id="ARBA00010944"/>
    </source>
</evidence>
<sequence length="289" mass="33057">MKTKILITGATGQLGQTIRELYARDSSYKIMFASKADLDITDALAVQKYFYEHRFDYCVNCAAYTNVEQSEDFPELAFKVNAEAVKNLAQVCEINNTVLIHISTDYVFDGEKESPYNETDTPNPINVYGKSKVQGEQFIQNNSTRYFLVRTSWLYSKYGHNFLKTIAKKIQHKESLKITTSQTGTPTSCTTLAEFIFKLIESKTSNFGIFHFTDMGQTTWYHFALQICKSFTDYNCDSIEAINSFNSKALRPKYSILDNSKRLRVLQKQLIWKECVDNTVAQLISAPQS</sequence>
<evidence type="ECO:0000256" key="4">
    <source>
        <dbReference type="ARBA" id="ARBA00017099"/>
    </source>
</evidence>
<dbReference type="RefSeq" id="WP_387963746.1">
    <property type="nucleotide sequence ID" value="NZ_JBHSGP010000014.1"/>
</dbReference>
<dbReference type="Proteomes" id="UP001595953">
    <property type="component" value="Unassembled WGS sequence"/>
</dbReference>
<dbReference type="Gene3D" id="3.40.50.720">
    <property type="entry name" value="NAD(P)-binding Rossmann-like Domain"/>
    <property type="match status" value="1"/>
</dbReference>
<comment type="function">
    <text evidence="6">Catalyzes the reduction of dTDP-6-deoxy-L-lyxo-4-hexulose to yield dTDP-L-rhamnose.</text>
</comment>
<gene>
    <name evidence="8" type="primary">rfbD</name>
    <name evidence="8" type="ORF">ACFO5O_11085</name>
</gene>
<feature type="domain" description="RmlD-like substrate binding" evidence="7">
    <location>
        <begin position="4"/>
        <end position="283"/>
    </location>
</feature>
<reference evidence="9" key="1">
    <citation type="journal article" date="2019" name="Int. J. Syst. Evol. Microbiol.">
        <title>The Global Catalogue of Microorganisms (GCM) 10K type strain sequencing project: providing services to taxonomists for standard genome sequencing and annotation.</title>
        <authorList>
            <consortium name="The Broad Institute Genomics Platform"/>
            <consortium name="The Broad Institute Genome Sequencing Center for Infectious Disease"/>
            <person name="Wu L."/>
            <person name="Ma J."/>
        </authorList>
    </citation>
    <scope>NUCLEOTIDE SEQUENCE [LARGE SCALE GENOMIC DNA]</scope>
    <source>
        <strain evidence="9">CCUG 63682</strain>
    </source>
</reference>
<proteinExistence type="inferred from homology"/>
<evidence type="ECO:0000259" key="7">
    <source>
        <dbReference type="Pfam" id="PF04321"/>
    </source>
</evidence>
<comment type="similarity">
    <text evidence="2 6">Belongs to the dTDP-4-dehydrorhamnose reductase family.</text>
</comment>
<keyword evidence="6" id="KW-0521">NADP</keyword>
<keyword evidence="6 8" id="KW-0560">Oxidoreductase</keyword>
<dbReference type="InterPro" id="IPR036291">
    <property type="entry name" value="NAD(P)-bd_dom_sf"/>
</dbReference>
<dbReference type="Pfam" id="PF04321">
    <property type="entry name" value="RmlD_sub_bind"/>
    <property type="match status" value="1"/>
</dbReference>
<evidence type="ECO:0000256" key="3">
    <source>
        <dbReference type="ARBA" id="ARBA00012929"/>
    </source>
</evidence>
<evidence type="ECO:0000313" key="8">
    <source>
        <dbReference type="EMBL" id="MFC4722868.1"/>
    </source>
</evidence>